<dbReference type="InterPro" id="IPR006224">
    <property type="entry name" value="PsdUridine_synth_RluA-like_CS"/>
</dbReference>
<reference evidence="3" key="1">
    <citation type="submission" date="2006-07" db="EMBL/GenBank/DDBJ databases">
        <title>Complete sequence of Thiomicrospira crunogena XCL-2.</title>
        <authorList>
            <consortium name="US DOE Joint Genome Institute"/>
            <person name="Copeland A."/>
            <person name="Lucas S."/>
            <person name="Lapidus A."/>
            <person name="Barry K."/>
            <person name="Detter J.C."/>
            <person name="Glavina del Rio T."/>
            <person name="Hammon N."/>
            <person name="Israni S."/>
            <person name="Dalin E."/>
            <person name="Tice H."/>
            <person name="Pitluck S."/>
            <person name="Chain P."/>
            <person name="Malfatti S."/>
            <person name="Shin M."/>
            <person name="Vergez L."/>
            <person name="Schmutz J."/>
            <person name="Larimer F."/>
            <person name="Land M."/>
            <person name="Hauser L."/>
            <person name="Kyrpides N."/>
            <person name="Lykidis A."/>
            <person name="Scott K.M."/>
            <person name="Sievert S."/>
            <person name="Kerfeld C."/>
            <person name="Freyermuth S."/>
            <person name="Dobrinski K."/>
            <person name="Boller A."/>
            <person name="Fitzpatrick K."/>
            <person name="Thoma P."/>
            <person name="Moore J."/>
            <person name="Richardson P."/>
        </authorList>
    </citation>
    <scope>NUCLEOTIDE SEQUENCE</scope>
    <source>
        <strain evidence="3">XCL-2</strain>
    </source>
</reference>
<dbReference type="PANTHER" id="PTHR21600:SF87">
    <property type="entry name" value="RNA PSEUDOURIDYLATE SYNTHASE DOMAIN-CONTAINING PROTEIN 1"/>
    <property type="match status" value="1"/>
</dbReference>
<proteinExistence type="inferred from homology"/>
<organism evidence="3">
    <name type="scientific">Hydrogenovibrio crunogenus (strain DSM 25203 / XCL-2)</name>
    <name type="common">Thiomicrospira crunogena</name>
    <dbReference type="NCBI Taxonomy" id="317025"/>
    <lineage>
        <taxon>Bacteria</taxon>
        <taxon>Pseudomonadati</taxon>
        <taxon>Pseudomonadota</taxon>
        <taxon>Gammaproteobacteria</taxon>
        <taxon>Thiotrichales</taxon>
        <taxon>Piscirickettsiaceae</taxon>
        <taxon>Hydrogenovibrio</taxon>
    </lineage>
</organism>
<evidence type="ECO:0000259" key="2">
    <source>
        <dbReference type="Pfam" id="PF00849"/>
    </source>
</evidence>
<comment type="similarity">
    <text evidence="1">Belongs to the pseudouridine synthase RluA family.</text>
</comment>
<accession>Q31G00</accession>
<evidence type="ECO:0000313" key="3">
    <source>
        <dbReference type="EMBL" id="ABB41923.1"/>
    </source>
</evidence>
<dbReference type="HOGENOM" id="CLU_016902_6_0_6"/>
<dbReference type="NCBIfam" id="TIGR01621">
    <property type="entry name" value="RluA-like"/>
    <property type="match status" value="1"/>
</dbReference>
<dbReference type="InterPro" id="IPR006145">
    <property type="entry name" value="PsdUridine_synth_RsuA/RluA"/>
</dbReference>
<dbReference type="InterPro" id="IPR020103">
    <property type="entry name" value="PsdUridine_synth_cat_dom_sf"/>
</dbReference>
<dbReference type="InterPro" id="IPR006508">
    <property type="entry name" value="PsdUridine_synth_RluA-like"/>
</dbReference>
<dbReference type="GO" id="GO:0009982">
    <property type="term" value="F:pseudouridine synthase activity"/>
    <property type="evidence" value="ECO:0007669"/>
    <property type="project" value="InterPro"/>
</dbReference>
<evidence type="ECO:0000256" key="1">
    <source>
        <dbReference type="ARBA" id="ARBA00010876"/>
    </source>
</evidence>
<dbReference type="eggNOG" id="COG0564">
    <property type="taxonomic scope" value="Bacteria"/>
</dbReference>
<protein>
    <submittedName>
        <fullName evidence="3">Pseudouridine synthase, Rlu family protein</fullName>
    </submittedName>
</protein>
<dbReference type="AlphaFoldDB" id="Q31G00"/>
<feature type="domain" description="Pseudouridine synthase RsuA/RluA-like" evidence="2">
    <location>
        <begin position="17"/>
        <end position="164"/>
    </location>
</feature>
<dbReference type="STRING" id="317025.Tcr_1328"/>
<gene>
    <name evidence="3" type="ordered locus">Tcr_1328</name>
</gene>
<dbReference type="SUPFAM" id="SSF55120">
    <property type="entry name" value="Pseudouridine synthase"/>
    <property type="match status" value="1"/>
</dbReference>
<dbReference type="GO" id="GO:0000455">
    <property type="term" value="P:enzyme-directed rRNA pseudouridine synthesis"/>
    <property type="evidence" value="ECO:0007669"/>
    <property type="project" value="TreeGrafter"/>
</dbReference>
<dbReference type="CDD" id="cd02869">
    <property type="entry name" value="PseudoU_synth_RluA_like"/>
    <property type="match status" value="1"/>
</dbReference>
<dbReference type="OrthoDB" id="9807829at2"/>
<dbReference type="GO" id="GO:0003723">
    <property type="term" value="F:RNA binding"/>
    <property type="evidence" value="ECO:0007669"/>
    <property type="project" value="InterPro"/>
</dbReference>
<dbReference type="GO" id="GO:0140098">
    <property type="term" value="F:catalytic activity, acting on RNA"/>
    <property type="evidence" value="ECO:0007669"/>
    <property type="project" value="UniProtKB-ARBA"/>
</dbReference>
<sequence>MLLNTLPITVVFQSTEFIVVDKPAGMNFHSEPDSDGQKQPGLVVFVQQQLGVEELYPVHRLDKMTSGLVIFALSKASAKAFQQLFESRQIQKFYLAISTHKPKKKQGWVKGDMMPARRGSWKLSKTLENPAITQFISQNTRPGERWFLLNPHTGKTHQLRVALKSLGAPIAGDARYALSAEAEHEDRGYLHAFALRFTLHDESYEFCVPPQQGQRFQTAEAQTLLQQWQTPWSAFKRQ</sequence>
<dbReference type="Gene3D" id="3.30.2350.10">
    <property type="entry name" value="Pseudouridine synthase"/>
    <property type="match status" value="1"/>
</dbReference>
<dbReference type="EMBL" id="CP000109">
    <property type="protein sequence ID" value="ABB41923.1"/>
    <property type="molecule type" value="Genomic_DNA"/>
</dbReference>
<dbReference type="PROSITE" id="PS01129">
    <property type="entry name" value="PSI_RLU"/>
    <property type="match status" value="1"/>
</dbReference>
<dbReference type="Pfam" id="PF00849">
    <property type="entry name" value="PseudoU_synth_2"/>
    <property type="match status" value="1"/>
</dbReference>
<dbReference type="PANTHER" id="PTHR21600">
    <property type="entry name" value="MITOCHONDRIAL RNA PSEUDOURIDINE SYNTHASE"/>
    <property type="match status" value="1"/>
</dbReference>
<dbReference type="KEGG" id="tcx:Tcr_1328"/>
<name>Q31G00_HYDCU</name>
<dbReference type="InterPro" id="IPR050188">
    <property type="entry name" value="RluA_PseudoU_synthase"/>
</dbReference>